<evidence type="ECO:0000313" key="2">
    <source>
        <dbReference type="EMBL" id="OKS88010.1"/>
    </source>
</evidence>
<dbReference type="OrthoDB" id="5873496at2"/>
<protein>
    <submittedName>
        <fullName evidence="2">Uncharacterized protein</fullName>
    </submittedName>
</protein>
<keyword evidence="3" id="KW-1185">Reference proteome</keyword>
<dbReference type="AlphaFoldDB" id="A0A1Q6A1X2"/>
<reference evidence="2 3" key="1">
    <citation type="submission" date="2016-11" db="EMBL/GenBank/DDBJ databases">
        <title>Whole Genome Sequencing of Mucilaginibacter polytrichastri RG4-7(T) isolated from the moss sample.</title>
        <authorList>
            <person name="Li Y."/>
        </authorList>
    </citation>
    <scope>NUCLEOTIDE SEQUENCE [LARGE SCALE GENOMIC DNA]</scope>
    <source>
        <strain evidence="2 3">RG4-7</strain>
    </source>
</reference>
<dbReference type="EMBL" id="MPPL01000001">
    <property type="protein sequence ID" value="OKS88010.1"/>
    <property type="molecule type" value="Genomic_DNA"/>
</dbReference>
<dbReference type="STRING" id="1302689.RG47T_3474"/>
<feature type="signal peptide" evidence="1">
    <location>
        <begin position="1"/>
        <end position="18"/>
    </location>
</feature>
<name>A0A1Q6A1X2_9SPHI</name>
<gene>
    <name evidence="2" type="ORF">RG47T_3474</name>
</gene>
<feature type="chain" id="PRO_5010272250" evidence="1">
    <location>
        <begin position="19"/>
        <end position="110"/>
    </location>
</feature>
<comment type="caution">
    <text evidence="2">The sequence shown here is derived from an EMBL/GenBank/DDBJ whole genome shotgun (WGS) entry which is preliminary data.</text>
</comment>
<evidence type="ECO:0000313" key="3">
    <source>
        <dbReference type="Proteomes" id="UP000186720"/>
    </source>
</evidence>
<dbReference type="RefSeq" id="WP_074490537.1">
    <property type="nucleotide sequence ID" value="NZ_FPAM01000027.1"/>
</dbReference>
<evidence type="ECO:0000256" key="1">
    <source>
        <dbReference type="SAM" id="SignalP"/>
    </source>
</evidence>
<dbReference type="Proteomes" id="UP000186720">
    <property type="component" value="Unassembled WGS sequence"/>
</dbReference>
<sequence length="110" mass="12679">MKKILILLLLVAPIYCFAQTDSLKYKQKEEFCDVQFRYAFGGKYVIMIDDGHGKSIQPPVLKDANGDNMKFPTMVNILNYMAKLGWVLVTSYSEVWQGSSSTHLIYKREF</sequence>
<organism evidence="2 3">
    <name type="scientific">Mucilaginibacter polytrichastri</name>
    <dbReference type="NCBI Taxonomy" id="1302689"/>
    <lineage>
        <taxon>Bacteria</taxon>
        <taxon>Pseudomonadati</taxon>
        <taxon>Bacteroidota</taxon>
        <taxon>Sphingobacteriia</taxon>
        <taxon>Sphingobacteriales</taxon>
        <taxon>Sphingobacteriaceae</taxon>
        <taxon>Mucilaginibacter</taxon>
    </lineage>
</organism>
<proteinExistence type="predicted"/>
<keyword evidence="1" id="KW-0732">Signal</keyword>
<accession>A0A1Q6A1X2</accession>